<feature type="compositionally biased region" description="Low complexity" evidence="4">
    <location>
        <begin position="249"/>
        <end position="264"/>
    </location>
</feature>
<dbReference type="GO" id="GO:0005975">
    <property type="term" value="P:carbohydrate metabolic process"/>
    <property type="evidence" value="ECO:0007669"/>
    <property type="project" value="InterPro"/>
</dbReference>
<evidence type="ECO:0000256" key="1">
    <source>
        <dbReference type="ARBA" id="ARBA00022729"/>
    </source>
</evidence>
<accession>A0A8K1CID1</accession>
<protein>
    <submittedName>
        <fullName evidence="8">Uncharacterized protein</fullName>
    </submittedName>
</protein>
<feature type="domain" description="Apple" evidence="6">
    <location>
        <begin position="63"/>
        <end position="132"/>
    </location>
</feature>
<dbReference type="PANTHER" id="PTHR33946:SF4">
    <property type="entry name" value="COAGULATION FACTOR XI"/>
    <property type="match status" value="1"/>
</dbReference>
<dbReference type="GO" id="GO:0005576">
    <property type="term" value="C:extracellular region"/>
    <property type="evidence" value="ECO:0007669"/>
    <property type="project" value="InterPro"/>
</dbReference>
<dbReference type="InterPro" id="IPR000254">
    <property type="entry name" value="CBD"/>
</dbReference>
<proteinExistence type="predicted"/>
<name>A0A8K1CID1_PYTOL</name>
<keyword evidence="3" id="KW-1015">Disulfide bond</keyword>
<feature type="domain" description="CBM1" evidence="7">
    <location>
        <begin position="25"/>
        <end position="54"/>
    </location>
</feature>
<dbReference type="GO" id="GO:0006508">
    <property type="term" value="P:proteolysis"/>
    <property type="evidence" value="ECO:0007669"/>
    <property type="project" value="InterPro"/>
</dbReference>
<evidence type="ECO:0000256" key="2">
    <source>
        <dbReference type="ARBA" id="ARBA00022737"/>
    </source>
</evidence>
<keyword evidence="9" id="KW-1185">Reference proteome</keyword>
<dbReference type="CDD" id="cd01100">
    <property type="entry name" value="APPLE_Factor_XI_like"/>
    <property type="match status" value="3"/>
</dbReference>
<dbReference type="InterPro" id="IPR000177">
    <property type="entry name" value="Apple"/>
</dbReference>
<dbReference type="PANTHER" id="PTHR33946">
    <property type="match status" value="1"/>
</dbReference>
<dbReference type="Pfam" id="PF14295">
    <property type="entry name" value="PAN_4"/>
    <property type="match status" value="3"/>
</dbReference>
<evidence type="ECO:0000313" key="9">
    <source>
        <dbReference type="Proteomes" id="UP000794436"/>
    </source>
</evidence>
<evidence type="ECO:0000256" key="4">
    <source>
        <dbReference type="SAM" id="MobiDB-lite"/>
    </source>
</evidence>
<dbReference type="SUPFAM" id="SSF57414">
    <property type="entry name" value="Hairpin loop containing domain-like"/>
    <property type="match status" value="2"/>
</dbReference>
<dbReference type="GO" id="GO:0030248">
    <property type="term" value="F:cellulose binding"/>
    <property type="evidence" value="ECO:0007669"/>
    <property type="project" value="InterPro"/>
</dbReference>
<dbReference type="Proteomes" id="UP000794436">
    <property type="component" value="Unassembled WGS sequence"/>
</dbReference>
<dbReference type="SMART" id="SM00236">
    <property type="entry name" value="fCBD"/>
    <property type="match status" value="2"/>
</dbReference>
<keyword evidence="2" id="KW-0677">Repeat</keyword>
<organism evidence="8 9">
    <name type="scientific">Pythium oligandrum</name>
    <name type="common">Mycoparasitic fungus</name>
    <dbReference type="NCBI Taxonomy" id="41045"/>
    <lineage>
        <taxon>Eukaryota</taxon>
        <taxon>Sar</taxon>
        <taxon>Stramenopiles</taxon>
        <taxon>Oomycota</taxon>
        <taxon>Peronosporomycetes</taxon>
        <taxon>Pythiales</taxon>
        <taxon>Pythiaceae</taxon>
        <taxon>Pythium</taxon>
    </lineage>
</organism>
<evidence type="ECO:0000256" key="3">
    <source>
        <dbReference type="ARBA" id="ARBA00023157"/>
    </source>
</evidence>
<dbReference type="EMBL" id="SPLM01000042">
    <property type="protein sequence ID" value="TMW63952.1"/>
    <property type="molecule type" value="Genomic_DNA"/>
</dbReference>
<evidence type="ECO:0000259" key="6">
    <source>
        <dbReference type="SMART" id="SM00223"/>
    </source>
</evidence>
<dbReference type="Gene3D" id="3.50.4.10">
    <property type="entry name" value="Hepatocyte Growth Factor"/>
    <property type="match status" value="3"/>
</dbReference>
<feature type="domain" description="Apple" evidence="6">
    <location>
        <begin position="278"/>
        <end position="352"/>
    </location>
</feature>
<dbReference type="OrthoDB" id="156390at2759"/>
<evidence type="ECO:0000259" key="7">
    <source>
        <dbReference type="SMART" id="SM00236"/>
    </source>
</evidence>
<evidence type="ECO:0000256" key="5">
    <source>
        <dbReference type="SAM" id="SignalP"/>
    </source>
</evidence>
<feature type="domain" description="CBM1" evidence="7">
    <location>
        <begin position="146"/>
        <end position="177"/>
    </location>
</feature>
<comment type="caution">
    <text evidence="8">The sequence shown here is derived from an EMBL/GenBank/DDBJ whole genome shotgun (WGS) entry which is preliminary data.</text>
</comment>
<keyword evidence="1 5" id="KW-0732">Signal</keyword>
<feature type="chain" id="PRO_5035430686" evidence="5">
    <location>
        <begin position="18"/>
        <end position="360"/>
    </location>
</feature>
<reference evidence="8" key="1">
    <citation type="submission" date="2019-03" db="EMBL/GenBank/DDBJ databases">
        <title>Long read genome sequence of the mycoparasitic Pythium oligandrum ATCC 38472 isolated from sugarbeet rhizosphere.</title>
        <authorList>
            <person name="Gaulin E."/>
        </authorList>
    </citation>
    <scope>NUCLEOTIDE SEQUENCE</scope>
    <source>
        <strain evidence="8">ATCC 38472_TT</strain>
    </source>
</reference>
<evidence type="ECO:0000313" key="8">
    <source>
        <dbReference type="EMBL" id="TMW63952.1"/>
    </source>
</evidence>
<dbReference type="AlphaFoldDB" id="A0A8K1CID1"/>
<dbReference type="SMART" id="SM00223">
    <property type="entry name" value="APPLE"/>
    <property type="match status" value="3"/>
</dbReference>
<gene>
    <name evidence="8" type="ORF">Poli38472_014657</name>
</gene>
<feature type="region of interest" description="Disordered" evidence="4">
    <location>
        <begin position="249"/>
        <end position="277"/>
    </location>
</feature>
<dbReference type="InterPro" id="IPR003609">
    <property type="entry name" value="Pan_app"/>
</dbReference>
<sequence>MQRLLPISAVLVTLAHAQSCSSSIGDYCGNANGVSCCPDKAYCQAWNPDYYQCIAVPSGCGAMETDVDYYGGDITTIHGIQPWDCCAKCQETQGCEYFTFLNQAGPACHLKTSAAAGGRTRLVGAISGKRISPTPTPTTPAPSCSAIGSPCGNAQGSSCCATGGYCQPWDTNYYQCLSNAGGCGEMETDVDYYGNDIAQFSNIYPWDCCGKCQETPDCKYYTYVNLAPQGPTCYLKSSASGRVRSVGAVSGRRLTTPTPTTTRPTPSPSPTTPGTSQCSRQLNYTYFHGFDLKEVPPTTPGDCCTACAETVGCKVFTYFYSTRSGAHQCLLKTAAGEKTNYAGVVGVTAVSGYVDSPKVA</sequence>
<feature type="signal peptide" evidence="5">
    <location>
        <begin position="1"/>
        <end position="17"/>
    </location>
</feature>
<feature type="domain" description="Apple" evidence="6">
    <location>
        <begin position="186"/>
        <end position="255"/>
    </location>
</feature>